<keyword evidence="3" id="KW-1185">Reference proteome</keyword>
<dbReference type="OrthoDB" id="1808478at2"/>
<feature type="signal peptide" evidence="1">
    <location>
        <begin position="1"/>
        <end position="28"/>
    </location>
</feature>
<dbReference type="Proteomes" id="UP000250369">
    <property type="component" value="Unassembled WGS sequence"/>
</dbReference>
<gene>
    <name evidence="2" type="ORF">DQG23_10850</name>
</gene>
<feature type="chain" id="PRO_5038938749" evidence="1">
    <location>
        <begin position="29"/>
        <end position="180"/>
    </location>
</feature>
<dbReference type="EMBL" id="QMFB01000005">
    <property type="protein sequence ID" value="RAV21157.1"/>
    <property type="molecule type" value="Genomic_DNA"/>
</dbReference>
<accession>A0A329MT62</accession>
<evidence type="ECO:0000256" key="1">
    <source>
        <dbReference type="SAM" id="SignalP"/>
    </source>
</evidence>
<name>A0A329MT62_9BACL</name>
<evidence type="ECO:0000313" key="2">
    <source>
        <dbReference type="EMBL" id="RAV21157.1"/>
    </source>
</evidence>
<evidence type="ECO:0000313" key="3">
    <source>
        <dbReference type="Proteomes" id="UP000250369"/>
    </source>
</evidence>
<keyword evidence="1" id="KW-0732">Signal</keyword>
<protein>
    <submittedName>
        <fullName evidence="2">Uncharacterized protein</fullName>
    </submittedName>
</protein>
<dbReference type="RefSeq" id="WP_113030859.1">
    <property type="nucleotide sequence ID" value="NZ_QMFB01000005.1"/>
</dbReference>
<reference evidence="2 3" key="1">
    <citation type="journal article" date="2009" name="Int. J. Syst. Evol. Microbiol.">
        <title>Paenibacillus contaminans sp. nov., isolated from a contaminated laboratory plate.</title>
        <authorList>
            <person name="Chou J.H."/>
            <person name="Lee J.H."/>
            <person name="Lin M.C."/>
            <person name="Chang P.S."/>
            <person name="Arun A.B."/>
            <person name="Young C.C."/>
            <person name="Chen W.M."/>
        </authorList>
    </citation>
    <scope>NUCLEOTIDE SEQUENCE [LARGE SCALE GENOMIC DNA]</scope>
    <source>
        <strain evidence="2 3">CKOBP-6</strain>
    </source>
</reference>
<dbReference type="AlphaFoldDB" id="A0A329MT62"/>
<comment type="caution">
    <text evidence="2">The sequence shown here is derived from an EMBL/GenBank/DDBJ whole genome shotgun (WGS) entry which is preliminary data.</text>
</comment>
<proteinExistence type="predicted"/>
<organism evidence="2 3">
    <name type="scientific">Paenibacillus contaminans</name>
    <dbReference type="NCBI Taxonomy" id="450362"/>
    <lineage>
        <taxon>Bacteria</taxon>
        <taxon>Bacillati</taxon>
        <taxon>Bacillota</taxon>
        <taxon>Bacilli</taxon>
        <taxon>Bacillales</taxon>
        <taxon>Paenibacillaceae</taxon>
        <taxon>Paenibacillus</taxon>
    </lineage>
</organism>
<sequence>MFTRFRASKAVILALALILAMVSAVSTAAADPATGYESGALTPPPPVTGNEQKLIRFPAQRTDSGTQPYSFDPSHIYLEDGNNLLTNLHNGTVDMSGATFATVSAETIGVQLTLQRWTGSAWVNHDVSGYYVDNYSTYHAGSKIVTITKGYYYRIVSYHYVNHSGVYESGNVTGISALIN</sequence>